<gene>
    <name evidence="2" type="ORF">ENO08_04330</name>
</gene>
<keyword evidence="1" id="KW-0732">Signal</keyword>
<name>A0A7V2F3N2_UNCEI</name>
<reference evidence="2" key="1">
    <citation type="journal article" date="2020" name="mSystems">
        <title>Genome- and Community-Level Interaction Insights into Carbon Utilization and Element Cycling Functions of Hydrothermarchaeota in Hydrothermal Sediment.</title>
        <authorList>
            <person name="Zhou Z."/>
            <person name="Liu Y."/>
            <person name="Xu W."/>
            <person name="Pan J."/>
            <person name="Luo Z.H."/>
            <person name="Li M."/>
        </authorList>
    </citation>
    <scope>NUCLEOTIDE SEQUENCE [LARGE SCALE GENOMIC DNA]</scope>
    <source>
        <strain evidence="2">SpSt-1233</strain>
    </source>
</reference>
<comment type="caution">
    <text evidence="2">The sequence shown here is derived from an EMBL/GenBank/DDBJ whole genome shotgun (WGS) entry which is preliminary data.</text>
</comment>
<dbReference type="Proteomes" id="UP000886069">
    <property type="component" value="Unassembled WGS sequence"/>
</dbReference>
<sequence>MRALCCIAAAVLVALFTGADALGAKVGGREDVSVTVYNNDLGLVREIRRLDLPGGRARILVEGVASRIDPTSVSVEVLSGLRDLVLLEQNYEFDLMSPAKLMEKYVGGSVELVTVNPETGAETSRDATLISMNDGPVYRIGGKIHIGHPGRVVLPEIPGNLIARPTLVWLLEGSKGGGTV</sequence>
<evidence type="ECO:0000256" key="1">
    <source>
        <dbReference type="SAM" id="SignalP"/>
    </source>
</evidence>
<evidence type="ECO:0000313" key="2">
    <source>
        <dbReference type="EMBL" id="HER43668.1"/>
    </source>
</evidence>
<dbReference type="AlphaFoldDB" id="A0A7V2F3N2"/>
<protein>
    <submittedName>
        <fullName evidence="2">DUF4139 domain-containing protein</fullName>
    </submittedName>
</protein>
<accession>A0A7V2F3N2</accession>
<dbReference type="PANTHER" id="PTHR38075:SF1">
    <property type="entry name" value="DUF4139 DOMAIN-CONTAINING PROTEIN"/>
    <property type="match status" value="1"/>
</dbReference>
<feature type="chain" id="PRO_5031539724" evidence="1">
    <location>
        <begin position="22"/>
        <end position="180"/>
    </location>
</feature>
<feature type="non-terminal residue" evidence="2">
    <location>
        <position position="180"/>
    </location>
</feature>
<dbReference type="EMBL" id="DSEC01000306">
    <property type="protein sequence ID" value="HER43668.1"/>
    <property type="molecule type" value="Genomic_DNA"/>
</dbReference>
<proteinExistence type="predicted"/>
<organism evidence="2">
    <name type="scientific">Eiseniibacteriota bacterium</name>
    <dbReference type="NCBI Taxonomy" id="2212470"/>
    <lineage>
        <taxon>Bacteria</taxon>
        <taxon>Candidatus Eiseniibacteriota</taxon>
    </lineage>
</organism>
<feature type="signal peptide" evidence="1">
    <location>
        <begin position="1"/>
        <end position="21"/>
    </location>
</feature>
<dbReference type="PANTHER" id="PTHR38075">
    <property type="entry name" value="DUF4139 DOMAIN-CONTAINING PROTEIN"/>
    <property type="match status" value="1"/>
</dbReference>